<dbReference type="PROSITE" id="PS00477">
    <property type="entry name" value="ALPHA_2_MACROGLOBULIN"/>
    <property type="match status" value="1"/>
</dbReference>
<evidence type="ECO:0000256" key="2">
    <source>
        <dbReference type="ARBA" id="ARBA00004613"/>
    </source>
</evidence>
<keyword evidence="10" id="KW-0882">Thioester bond</keyword>
<evidence type="ECO:0000256" key="14">
    <source>
        <dbReference type="ARBA" id="ARBA00023288"/>
    </source>
</evidence>
<organism evidence="22">
    <name type="scientific">Magallana gigas</name>
    <name type="common">Pacific oyster</name>
    <name type="synonym">Crassostrea gigas</name>
    <dbReference type="NCBI Taxonomy" id="29159"/>
    <lineage>
        <taxon>Eukaryota</taxon>
        <taxon>Metazoa</taxon>
        <taxon>Spiralia</taxon>
        <taxon>Lophotrochozoa</taxon>
        <taxon>Mollusca</taxon>
        <taxon>Bivalvia</taxon>
        <taxon>Autobranchia</taxon>
        <taxon>Pteriomorphia</taxon>
        <taxon>Ostreida</taxon>
        <taxon>Ostreoidea</taxon>
        <taxon>Ostreidae</taxon>
        <taxon>Magallana</taxon>
    </lineage>
</organism>
<dbReference type="SUPFAM" id="SSF49410">
    <property type="entry name" value="Alpha-macroglobulin receptor domain"/>
    <property type="match status" value="1"/>
</dbReference>
<keyword evidence="12" id="KW-1015">Disulfide bond</keyword>
<comment type="function">
    <text evidence="15">Modulates negatively TGFB1 signaling in keratinocytes.</text>
</comment>
<dbReference type="Gene3D" id="2.60.40.690">
    <property type="entry name" value="Alpha-macroglobulin, receptor-binding domain"/>
    <property type="match status" value="1"/>
</dbReference>
<dbReference type="SMART" id="SM01419">
    <property type="entry name" value="Thiol-ester_cl"/>
    <property type="match status" value="1"/>
</dbReference>
<dbReference type="FunCoup" id="K1QAH8">
    <property type="interactions" value="267"/>
</dbReference>
<evidence type="ECO:0000256" key="11">
    <source>
        <dbReference type="ARBA" id="ARBA00023136"/>
    </source>
</evidence>
<dbReference type="FunFam" id="1.50.10.20:FF:000001">
    <property type="entry name" value="CD109 isoform 1"/>
    <property type="match status" value="1"/>
</dbReference>
<dbReference type="GO" id="GO:0003723">
    <property type="term" value="F:RNA binding"/>
    <property type="evidence" value="ECO:0007669"/>
    <property type="project" value="InterPro"/>
</dbReference>
<evidence type="ECO:0000256" key="4">
    <source>
        <dbReference type="ARBA" id="ARBA00022475"/>
    </source>
</evidence>
<dbReference type="Gene3D" id="2.20.130.20">
    <property type="match status" value="1"/>
</dbReference>
<dbReference type="PANTHER" id="PTHR11412">
    <property type="entry name" value="MACROGLOBULIN / COMPLEMENT"/>
    <property type="match status" value="1"/>
</dbReference>
<evidence type="ECO:0000259" key="19">
    <source>
        <dbReference type="SMART" id="SM01359"/>
    </source>
</evidence>
<dbReference type="GO" id="GO:0098552">
    <property type="term" value="C:side of membrane"/>
    <property type="evidence" value="ECO:0007669"/>
    <property type="project" value="UniProtKB-KW"/>
</dbReference>
<dbReference type="InterPro" id="IPR002890">
    <property type="entry name" value="MG2"/>
</dbReference>
<evidence type="ECO:0000256" key="15">
    <source>
        <dbReference type="ARBA" id="ARBA00056820"/>
    </source>
</evidence>
<dbReference type="InterPro" id="IPR041555">
    <property type="entry name" value="MG3"/>
</dbReference>
<keyword evidence="13" id="KW-0325">Glycoprotein</keyword>
<reference evidence="22" key="1">
    <citation type="journal article" date="2012" name="Nature">
        <title>The oyster genome reveals stress adaptation and complexity of shell formation.</title>
        <authorList>
            <person name="Zhang G."/>
            <person name="Fang X."/>
            <person name="Guo X."/>
            <person name="Li L."/>
            <person name="Luo R."/>
            <person name="Xu F."/>
            <person name="Yang P."/>
            <person name="Zhang L."/>
            <person name="Wang X."/>
            <person name="Qi H."/>
            <person name="Xiong Z."/>
            <person name="Que H."/>
            <person name="Xie Y."/>
            <person name="Holland P.W."/>
            <person name="Paps J."/>
            <person name="Zhu Y."/>
            <person name="Wu F."/>
            <person name="Chen Y."/>
            <person name="Wang J."/>
            <person name="Peng C."/>
            <person name="Meng J."/>
            <person name="Yang L."/>
            <person name="Liu J."/>
            <person name="Wen B."/>
            <person name="Zhang N."/>
            <person name="Huang Z."/>
            <person name="Zhu Q."/>
            <person name="Feng Y."/>
            <person name="Mount A."/>
            <person name="Hedgecock D."/>
            <person name="Xu Z."/>
            <person name="Liu Y."/>
            <person name="Domazet-Loso T."/>
            <person name="Du Y."/>
            <person name="Sun X."/>
            <person name="Zhang S."/>
            <person name="Liu B."/>
            <person name="Cheng P."/>
            <person name="Jiang X."/>
            <person name="Li J."/>
            <person name="Fan D."/>
            <person name="Wang W."/>
            <person name="Fu W."/>
            <person name="Wang T."/>
            <person name="Wang B."/>
            <person name="Zhang J."/>
            <person name="Peng Z."/>
            <person name="Li Y."/>
            <person name="Li N."/>
            <person name="Wang J."/>
            <person name="Chen M."/>
            <person name="He Y."/>
            <person name="Tan F."/>
            <person name="Song X."/>
            <person name="Zheng Q."/>
            <person name="Huang R."/>
            <person name="Yang H."/>
            <person name="Du X."/>
            <person name="Chen L."/>
            <person name="Yang M."/>
            <person name="Gaffney P.M."/>
            <person name="Wang S."/>
            <person name="Luo L."/>
            <person name="She Z."/>
            <person name="Ming Y."/>
            <person name="Huang W."/>
            <person name="Zhang S."/>
            <person name="Huang B."/>
            <person name="Zhang Y."/>
            <person name="Qu T."/>
            <person name="Ni P."/>
            <person name="Miao G."/>
            <person name="Wang J."/>
            <person name="Wang Q."/>
            <person name="Steinberg C.E."/>
            <person name="Wang H."/>
            <person name="Li N."/>
            <person name="Qian L."/>
            <person name="Zhang G."/>
            <person name="Li Y."/>
            <person name="Yang H."/>
            <person name="Liu X."/>
            <person name="Wang J."/>
            <person name="Yin Y."/>
            <person name="Wang J."/>
        </authorList>
    </citation>
    <scope>NUCLEOTIDE SEQUENCE [LARGE SCALE GENOMIC DNA]</scope>
    <source>
        <strain evidence="22">05x7-T-G4-1.051#20</strain>
    </source>
</reference>
<dbReference type="FunFam" id="2.60.40.10:FF:000155">
    <property type="entry name" value="complement C3 isoform X1"/>
    <property type="match status" value="1"/>
</dbReference>
<dbReference type="EMBL" id="JH817568">
    <property type="protein sequence ID" value="EKC33672.1"/>
    <property type="molecule type" value="Genomic_DNA"/>
</dbReference>
<gene>
    <name evidence="22" type="ORF">CGI_10015501</name>
</gene>
<dbReference type="Pfam" id="PF07678">
    <property type="entry name" value="TED_complement"/>
    <property type="match status" value="1"/>
</dbReference>
<dbReference type="InterPro" id="IPR050473">
    <property type="entry name" value="A2M/Complement_sys"/>
</dbReference>
<feature type="domain" description="PUA" evidence="18">
    <location>
        <begin position="1475"/>
        <end position="1553"/>
    </location>
</feature>
<dbReference type="Pfam" id="PF01472">
    <property type="entry name" value="PUA"/>
    <property type="match status" value="1"/>
</dbReference>
<keyword evidence="5" id="KW-0964">Secreted</keyword>
<dbReference type="InterPro" id="IPR015947">
    <property type="entry name" value="PUA-like_sf"/>
</dbReference>
<dbReference type="PANTHER" id="PTHR11412:SF136">
    <property type="entry name" value="CD109 ANTIGEN"/>
    <property type="match status" value="1"/>
</dbReference>
<dbReference type="InterPro" id="IPR036595">
    <property type="entry name" value="A-macroglobulin_rcpt-bd_sf"/>
</dbReference>
<dbReference type="InterPro" id="IPR013783">
    <property type="entry name" value="Ig-like_fold"/>
</dbReference>
<dbReference type="Gene3D" id="2.60.40.10">
    <property type="entry name" value="Immunoglobulins"/>
    <property type="match status" value="2"/>
</dbReference>
<dbReference type="SUPFAM" id="SSF88697">
    <property type="entry name" value="PUA domain-like"/>
    <property type="match status" value="1"/>
</dbReference>
<evidence type="ECO:0000256" key="7">
    <source>
        <dbReference type="ARBA" id="ARBA00022690"/>
    </source>
</evidence>
<dbReference type="InterPro" id="IPR036974">
    <property type="entry name" value="PUA_sf"/>
</dbReference>
<evidence type="ECO:0000256" key="9">
    <source>
        <dbReference type="ARBA" id="ARBA00022900"/>
    </source>
</evidence>
<feature type="domain" description="Alpha-2-macroglobulin" evidence="20">
    <location>
        <begin position="746"/>
        <end position="837"/>
    </location>
</feature>
<dbReference type="InterPro" id="IPR047565">
    <property type="entry name" value="Alpha-macroglob_thiol-ester_cl"/>
</dbReference>
<feature type="domain" description="Alpha-2-macroglobulin bait region" evidence="19">
    <location>
        <begin position="392"/>
        <end position="527"/>
    </location>
</feature>
<dbReference type="InterPro" id="IPR014756">
    <property type="entry name" value="Ig_E-set"/>
</dbReference>
<dbReference type="GO" id="GO:0004867">
    <property type="term" value="F:serine-type endopeptidase inhibitor activity"/>
    <property type="evidence" value="ECO:0007669"/>
    <property type="project" value="UniProtKB-KW"/>
</dbReference>
<dbReference type="Gene3D" id="6.20.50.160">
    <property type="match status" value="1"/>
</dbReference>
<protein>
    <recommendedName>
        <fullName evidence="17">CD109 antigen</fullName>
    </recommendedName>
</protein>
<dbReference type="HOGENOM" id="CLU_001634_5_3_1"/>
<dbReference type="InterPro" id="IPR002478">
    <property type="entry name" value="PUA"/>
</dbReference>
<evidence type="ECO:0000256" key="3">
    <source>
        <dbReference type="ARBA" id="ARBA00010952"/>
    </source>
</evidence>
<dbReference type="Gene3D" id="2.60.40.1940">
    <property type="match status" value="1"/>
</dbReference>
<dbReference type="CDD" id="cd21155">
    <property type="entry name" value="PUA_MCTS-1-like"/>
    <property type="match status" value="1"/>
</dbReference>
<dbReference type="Pfam" id="PF07677">
    <property type="entry name" value="A2M_recep"/>
    <property type="match status" value="1"/>
</dbReference>
<dbReference type="Pfam" id="PF07703">
    <property type="entry name" value="A2M_BRD"/>
    <property type="match status" value="1"/>
</dbReference>
<dbReference type="SMART" id="SM01359">
    <property type="entry name" value="A2M_N_2"/>
    <property type="match status" value="1"/>
</dbReference>
<evidence type="ECO:0000256" key="12">
    <source>
        <dbReference type="ARBA" id="ARBA00023157"/>
    </source>
</evidence>
<keyword evidence="4" id="KW-1003">Cell membrane</keyword>
<dbReference type="InterPro" id="IPR019742">
    <property type="entry name" value="MacrogloblnA2_CS"/>
</dbReference>
<dbReference type="Pfam" id="PF17791">
    <property type="entry name" value="MG3"/>
    <property type="match status" value="1"/>
</dbReference>
<comment type="similarity">
    <text evidence="3">Belongs to the protease inhibitor I39 (alpha-2-macroglobulin) family.</text>
</comment>
<evidence type="ECO:0000256" key="17">
    <source>
        <dbReference type="ARBA" id="ARBA00069665"/>
    </source>
</evidence>
<keyword evidence="14" id="KW-0449">Lipoprotein</keyword>
<dbReference type="Pfam" id="PF17789">
    <property type="entry name" value="MG4"/>
    <property type="match status" value="1"/>
</dbReference>
<evidence type="ECO:0000259" key="18">
    <source>
        <dbReference type="SMART" id="SM00359"/>
    </source>
</evidence>
<comment type="subunit">
    <text evidence="16">Heterodimer; disulfide-linked. Interacts with TGFB1 and TGFBR1. Forms a heteromeric complex with TGFBR1, TGFBR2 and TGFBR3 in a ligand-independent manner.</text>
</comment>
<dbReference type="Gene3D" id="2.60.40.2950">
    <property type="match status" value="1"/>
</dbReference>
<dbReference type="Gene3D" id="1.50.10.20">
    <property type="match status" value="1"/>
</dbReference>
<dbReference type="SMART" id="SM01360">
    <property type="entry name" value="A2M"/>
    <property type="match status" value="1"/>
</dbReference>
<dbReference type="CDD" id="cd02897">
    <property type="entry name" value="A2M_2"/>
    <property type="match status" value="1"/>
</dbReference>
<dbReference type="InterPro" id="IPR011625">
    <property type="entry name" value="A2M_N_BRD"/>
</dbReference>
<evidence type="ECO:0000256" key="5">
    <source>
        <dbReference type="ARBA" id="ARBA00022525"/>
    </source>
</evidence>
<dbReference type="InParanoid" id="K1QAH8"/>
<dbReference type="SUPFAM" id="SSF81296">
    <property type="entry name" value="E set domains"/>
    <property type="match status" value="1"/>
</dbReference>
<feature type="domain" description="Alpha-macroglobulin receptor-binding" evidence="21">
    <location>
        <begin position="1364"/>
        <end position="1448"/>
    </location>
</feature>
<dbReference type="SUPFAM" id="SSF48239">
    <property type="entry name" value="Terpenoid cyclases/Protein prenyltransferases"/>
    <property type="match status" value="1"/>
</dbReference>
<dbReference type="InterPro" id="IPR011626">
    <property type="entry name" value="Alpha-macroglobulin_TED"/>
</dbReference>
<dbReference type="SMART" id="SM00359">
    <property type="entry name" value="PUA"/>
    <property type="match status" value="1"/>
</dbReference>
<evidence type="ECO:0000256" key="8">
    <source>
        <dbReference type="ARBA" id="ARBA00022729"/>
    </source>
</evidence>
<keyword evidence="6" id="KW-0336">GPI-anchor</keyword>
<keyword evidence="8" id="KW-0732">Signal</keyword>
<evidence type="ECO:0000313" key="22">
    <source>
        <dbReference type="EMBL" id="EKC33672.1"/>
    </source>
</evidence>
<evidence type="ECO:0000259" key="20">
    <source>
        <dbReference type="SMART" id="SM01360"/>
    </source>
</evidence>
<dbReference type="Gene3D" id="2.60.120.1540">
    <property type="match status" value="1"/>
</dbReference>
<dbReference type="Gene3D" id="2.60.40.1930">
    <property type="match status" value="2"/>
</dbReference>
<evidence type="ECO:0000259" key="21">
    <source>
        <dbReference type="SMART" id="SM01361"/>
    </source>
</evidence>
<dbReference type="InterPro" id="IPR008930">
    <property type="entry name" value="Terpenoid_cyclase/PrenylTrfase"/>
</dbReference>
<evidence type="ECO:0000256" key="10">
    <source>
        <dbReference type="ARBA" id="ARBA00022966"/>
    </source>
</evidence>
<dbReference type="NCBIfam" id="TIGR00451">
    <property type="entry name" value="unchar_dom_2"/>
    <property type="match status" value="1"/>
</dbReference>
<dbReference type="PROSITE" id="PS50890">
    <property type="entry name" value="PUA"/>
    <property type="match status" value="1"/>
</dbReference>
<dbReference type="InterPro" id="IPR009048">
    <property type="entry name" value="A-macroglobulin_rcpt-bd"/>
</dbReference>
<keyword evidence="7" id="KW-0646">Protease inhibitor</keyword>
<evidence type="ECO:0000256" key="13">
    <source>
        <dbReference type="ARBA" id="ARBA00023180"/>
    </source>
</evidence>
<dbReference type="Gene3D" id="2.30.130.10">
    <property type="entry name" value="PUA domain"/>
    <property type="match status" value="1"/>
</dbReference>
<name>K1QAH8_MAGGI</name>
<dbReference type="FunFam" id="2.60.40.1930:FF:000001">
    <property type="entry name" value="CD109 isoform 3"/>
    <property type="match status" value="1"/>
</dbReference>
<dbReference type="Pfam" id="PF01835">
    <property type="entry name" value="MG2"/>
    <property type="match status" value="1"/>
</dbReference>
<dbReference type="GO" id="GO:0005615">
    <property type="term" value="C:extracellular space"/>
    <property type="evidence" value="ECO:0007669"/>
    <property type="project" value="InterPro"/>
</dbReference>
<dbReference type="InterPro" id="IPR004521">
    <property type="entry name" value="Uncharacterised_CHP00451"/>
</dbReference>
<proteinExistence type="inferred from homology"/>
<evidence type="ECO:0000256" key="6">
    <source>
        <dbReference type="ARBA" id="ARBA00022622"/>
    </source>
</evidence>
<evidence type="ECO:0000256" key="1">
    <source>
        <dbReference type="ARBA" id="ARBA00004609"/>
    </source>
</evidence>
<dbReference type="Pfam" id="PF00207">
    <property type="entry name" value="A2M"/>
    <property type="match status" value="1"/>
</dbReference>
<dbReference type="InterPro" id="IPR040839">
    <property type="entry name" value="MG4"/>
</dbReference>
<sequence>MNIHLKKETTINMTCMQRDAKVPDSLGPGSYSLAVHGTHGLKFTNETDLNYQSKSVSIFIQTDKAMYKPGQTVNFRAFAIYPNMSTYTGAMDIEIYDPNTNKIKQILGARDSMGVITNFLEVDTQPVLGDWKIKVMAHGKSTEKTFTIAHYVLPKFEVTVELPAFALSADDNLMGTVRAKYTYGKPVEGTVTLRAKNEYWYRPWNYHGDEPMIEQTLTLTNGEAKFTLSGLSTLNKYLSERYIIVEANVTESLTKITLSGNSKIQFHQHAEKMEFLASNPNTFKPGLPYTAYIRVTRQDGSPITGTKQSVVLHNTITAQLPTPSTTPQYYWGPRTTNYKLDDQTFTLPDTGVVAVQVQIPENATSVSLRAEYGSVSSYKSLQKSYSPSDSYIQLFLRSTTLRAGSVANFEVQSTEGVQQLTYQILSRGSIVHAGSVDGNNQQSFTFSVPLTDKMAPNARIVTYYVRTDGEVVTDSISFNVAGVFQNQVAISFDKTKAQPGENVNVRVTADPMSTVNLLAVDQSVLLLKSGNDITQEEVIDELKTYDTIHHHDNGPIFFGGGGIMPLGRKKRMIWWPYPTYYGGSDASQIFANAGVKVMTDALVFKHVEHHQYYTDSGTMTGGGAIDGMMPMPIMPPGSPAGGGASPSSLQAVVIDCPMCGMAFGAGAGGGAGGGFAVANSLSTGSSTNLKQIEHVRIPYEFMRPQMGPNGGEFLFEKGPMAPAPQAPIASQTLKNVDHIRNVFPETWLWTNSSTGSDGQVQISTTVPDTITSWIASAFAINTASGLGIADTTAKIEAFKPFFVSLNLPYSVVRGEQLVLQANVFNYLSQDTDVLVTLEKNDDFRSIVMDASNNPTYVSQTQTSTIHVPSGQAKSVFFPIVPAGLGMIDLTVKAQSPLAADGVRRQLLVEPEGVPKEYNVPILIDLKDSNTFTKDVPITLPASVVAGSQHVKVTAIGDLMGPTVNNLDKLLRMPNGCGEQTMLGFAPDVFVSNYLSATHQLSSDIEEKAIGFMEKGYQRELTFQHKDGSFSAFGDRDKSGSMWLTAFVVKSFHQAKSHIFIDDETLQRAIDWMISRQNGDGSFPEPGRVIHKDMQGGSASGPGLTAFVLISLLENNDLKGGVAQRIQTASQRAVSYLEGRVATLSDDYALAIVSYSLALAKSGSAGAAFSRLNNDAIIKDGMKHWHKAQTQTDSHHYWSPPHRQSNPIDIEMTSYALLVYASNNQFTDGLSVMKWITSQRNPQGGFSSTQDTVMALQALSEFAKMAYSSNFDIQMTATAGSFSHQFSVNAKNALLLQSVELPTIPSQVTISATGHGMGLIQVSVFFNVEQEIEEPSFEMTVTMMKDTLDAIQIETCAHWLKVGASGMTVQEIGVPTGFEADLESITQLPTLKKIETENRKIVIYLDEISTTSTCIVVDMFRTGLVAKTQPAAIRIYDYYEPEILANAAGEPLMFRHRDGPYMPTLKLLHKFPFMLPRMQVDKGAIRFVLSGANIMCPGLTSPGAKMTRLEPDKVVAVMAEGKEHAVAVGMTKMSTDEIISKNKGIGIENIHYLNDGLWNMRAVK</sequence>
<keyword evidence="9" id="KW-0722">Serine protease inhibitor</keyword>
<comment type="subcellular location">
    <subcellularLocation>
        <location evidence="1">Cell membrane</location>
        <topology evidence="1">Lipid-anchor</topology>
        <topology evidence="1">GPI-anchor</topology>
    </subcellularLocation>
    <subcellularLocation>
        <location evidence="2">Secreted</location>
    </subcellularLocation>
</comment>
<evidence type="ECO:0000256" key="16">
    <source>
        <dbReference type="ARBA" id="ARBA00063008"/>
    </source>
</evidence>
<dbReference type="InterPro" id="IPR001599">
    <property type="entry name" value="Macroglobln_a2"/>
</dbReference>
<keyword evidence="11" id="KW-0472">Membrane</keyword>
<dbReference type="GO" id="GO:0005886">
    <property type="term" value="C:plasma membrane"/>
    <property type="evidence" value="ECO:0007669"/>
    <property type="project" value="UniProtKB-SubCell"/>
</dbReference>
<dbReference type="InterPro" id="IPR041813">
    <property type="entry name" value="A2M_TED"/>
</dbReference>
<dbReference type="SMART" id="SM01361">
    <property type="entry name" value="A2M_recep"/>
    <property type="match status" value="1"/>
</dbReference>
<accession>K1QAH8</accession>